<proteinExistence type="predicted"/>
<reference evidence="2 3" key="2">
    <citation type="journal article" date="2017" name="Front. Plant Sci.">
        <title>Gene Classification and Mining of Molecular Markers Useful in Red Clover (Trifolium pratense) Breeding.</title>
        <authorList>
            <person name="Istvanek J."/>
            <person name="Dluhosova J."/>
            <person name="Dluhos P."/>
            <person name="Patkova L."/>
            <person name="Nedelnik J."/>
            <person name="Repkova J."/>
        </authorList>
    </citation>
    <scope>NUCLEOTIDE SEQUENCE [LARGE SCALE GENOMIC DNA]</scope>
    <source>
        <strain evidence="3">cv. Tatra</strain>
        <tissue evidence="2">Young leaves</tissue>
    </source>
</reference>
<feature type="non-terminal residue" evidence="2">
    <location>
        <position position="146"/>
    </location>
</feature>
<gene>
    <name evidence="2" type="ORF">L195_g055327</name>
</gene>
<evidence type="ECO:0000313" key="3">
    <source>
        <dbReference type="Proteomes" id="UP000236291"/>
    </source>
</evidence>
<sequence>DQPEQPESNDTHDKTSPFKEWGKTAPVEVEVCQTSSEEEEFDSEAMKEAEAGGSELLPETSTSKLSASLGLPEEEFIALQRDDPETALKLLLSKKTPDPVSSSGPSNSTASDSEINSSVRQDSLISKLYNDFINGDILASVEEHHG</sequence>
<feature type="non-terminal residue" evidence="2">
    <location>
        <position position="1"/>
    </location>
</feature>
<name>A0A2K3KKR9_TRIPR</name>
<feature type="region of interest" description="Disordered" evidence="1">
    <location>
        <begin position="90"/>
        <end position="117"/>
    </location>
</feature>
<feature type="compositionally biased region" description="Polar residues" evidence="1">
    <location>
        <begin position="99"/>
        <end position="117"/>
    </location>
</feature>
<feature type="region of interest" description="Disordered" evidence="1">
    <location>
        <begin position="1"/>
        <end position="68"/>
    </location>
</feature>
<dbReference type="AlphaFoldDB" id="A0A2K3KKR9"/>
<feature type="compositionally biased region" description="Basic and acidic residues" evidence="1">
    <location>
        <begin position="9"/>
        <end position="22"/>
    </location>
</feature>
<reference evidence="2 3" key="1">
    <citation type="journal article" date="2014" name="Am. J. Bot.">
        <title>Genome assembly and annotation for red clover (Trifolium pratense; Fabaceae).</title>
        <authorList>
            <person name="Istvanek J."/>
            <person name="Jaros M."/>
            <person name="Krenek A."/>
            <person name="Repkova J."/>
        </authorList>
    </citation>
    <scope>NUCLEOTIDE SEQUENCE [LARGE SCALE GENOMIC DNA]</scope>
    <source>
        <strain evidence="3">cv. Tatra</strain>
        <tissue evidence="2">Young leaves</tissue>
    </source>
</reference>
<accession>A0A2K3KKR9</accession>
<organism evidence="2 3">
    <name type="scientific">Trifolium pratense</name>
    <name type="common">Red clover</name>
    <dbReference type="NCBI Taxonomy" id="57577"/>
    <lineage>
        <taxon>Eukaryota</taxon>
        <taxon>Viridiplantae</taxon>
        <taxon>Streptophyta</taxon>
        <taxon>Embryophyta</taxon>
        <taxon>Tracheophyta</taxon>
        <taxon>Spermatophyta</taxon>
        <taxon>Magnoliopsida</taxon>
        <taxon>eudicotyledons</taxon>
        <taxon>Gunneridae</taxon>
        <taxon>Pentapetalae</taxon>
        <taxon>rosids</taxon>
        <taxon>fabids</taxon>
        <taxon>Fabales</taxon>
        <taxon>Fabaceae</taxon>
        <taxon>Papilionoideae</taxon>
        <taxon>50 kb inversion clade</taxon>
        <taxon>NPAAA clade</taxon>
        <taxon>Hologalegina</taxon>
        <taxon>IRL clade</taxon>
        <taxon>Trifolieae</taxon>
        <taxon>Trifolium</taxon>
    </lineage>
</organism>
<dbReference type="Proteomes" id="UP000236291">
    <property type="component" value="Unassembled WGS sequence"/>
</dbReference>
<dbReference type="EMBL" id="ASHM01100380">
    <property type="protein sequence ID" value="PNX66877.1"/>
    <property type="molecule type" value="Genomic_DNA"/>
</dbReference>
<protein>
    <submittedName>
        <fullName evidence="2">Uncharacterized protein</fullName>
    </submittedName>
</protein>
<evidence type="ECO:0000256" key="1">
    <source>
        <dbReference type="SAM" id="MobiDB-lite"/>
    </source>
</evidence>
<comment type="caution">
    <text evidence="2">The sequence shown here is derived from an EMBL/GenBank/DDBJ whole genome shotgun (WGS) entry which is preliminary data.</text>
</comment>
<evidence type="ECO:0000313" key="2">
    <source>
        <dbReference type="EMBL" id="PNX66877.1"/>
    </source>
</evidence>